<feature type="transmembrane region" description="Helical" evidence="6">
    <location>
        <begin position="144"/>
        <end position="168"/>
    </location>
</feature>
<evidence type="ECO:0000256" key="2">
    <source>
        <dbReference type="ARBA" id="ARBA00022448"/>
    </source>
</evidence>
<evidence type="ECO:0000256" key="4">
    <source>
        <dbReference type="ARBA" id="ARBA00022989"/>
    </source>
</evidence>
<dbReference type="SUPFAM" id="SSF103473">
    <property type="entry name" value="MFS general substrate transporter"/>
    <property type="match status" value="1"/>
</dbReference>
<dbReference type="Gene3D" id="1.20.1250.20">
    <property type="entry name" value="MFS general substrate transporter like domains"/>
    <property type="match status" value="1"/>
</dbReference>
<dbReference type="RefSeq" id="XP_044679589.1">
    <property type="nucleotide sequence ID" value="XM_044826672.1"/>
</dbReference>
<feature type="transmembrane region" description="Helical" evidence="6">
    <location>
        <begin position="60"/>
        <end position="80"/>
    </location>
</feature>
<keyword evidence="4 6" id="KW-1133">Transmembrane helix</keyword>
<dbReference type="KEGG" id="fmu:J7337_009071"/>
<dbReference type="PANTHER" id="PTHR23501:SF109">
    <property type="entry name" value="MAJOR FACILITATOR SUPERFAMILY (MFS) PROFILE DOMAIN-CONTAINING PROTEIN-RELATED"/>
    <property type="match status" value="1"/>
</dbReference>
<sequence>MTKSQEDDQYTPSSEQVEKAEHGGILAVDVNYNAHAVKGDDSDGVVDWTWRHAIASISLAGLYVGAQVPLYFVGGSLTYIVKDIGSSEKSSWLPIANTLTIAVVAPFVGYLQDLFGRRYISLAGGVTILIGVILVGTTHTFGQAVVGMAFAGAGAAVGELTALAGFVVSSLP</sequence>
<name>A0A9P8DER1_9HYPO</name>
<organism evidence="8 9">
    <name type="scientific">Fusarium musae</name>
    <dbReference type="NCBI Taxonomy" id="1042133"/>
    <lineage>
        <taxon>Eukaryota</taxon>
        <taxon>Fungi</taxon>
        <taxon>Dikarya</taxon>
        <taxon>Ascomycota</taxon>
        <taxon>Pezizomycotina</taxon>
        <taxon>Sordariomycetes</taxon>
        <taxon>Hypocreomycetidae</taxon>
        <taxon>Hypocreales</taxon>
        <taxon>Nectriaceae</taxon>
        <taxon>Fusarium</taxon>
    </lineage>
</organism>
<dbReference type="AlphaFoldDB" id="A0A9P8DER1"/>
<reference evidence="8" key="1">
    <citation type="journal article" date="2021" name="Mol. Plant Microbe Interact.">
        <title>Telomere to telomere genome assembly of Fusarium musae F31, causal agent of crown rot disease of banana.</title>
        <authorList>
            <person name="Degradi L."/>
            <person name="Tava V."/>
            <person name="Kunova A."/>
            <person name="Cortesi P."/>
            <person name="Saracchi M."/>
            <person name="Pasquali M."/>
        </authorList>
    </citation>
    <scope>NUCLEOTIDE SEQUENCE</scope>
    <source>
        <strain evidence="8">F31</strain>
    </source>
</reference>
<evidence type="ECO:0000256" key="6">
    <source>
        <dbReference type="SAM" id="Phobius"/>
    </source>
</evidence>
<dbReference type="EMBL" id="JAHBCI010000006">
    <property type="protein sequence ID" value="KAG9500589.1"/>
    <property type="molecule type" value="Genomic_DNA"/>
</dbReference>
<protein>
    <recommendedName>
        <fullName evidence="7">Major facilitator superfamily (MFS) profile domain-containing protein</fullName>
    </recommendedName>
</protein>
<gene>
    <name evidence="8" type="ORF">J7337_009071</name>
</gene>
<accession>A0A9P8DER1</accession>
<evidence type="ECO:0000256" key="1">
    <source>
        <dbReference type="ARBA" id="ARBA00004141"/>
    </source>
</evidence>
<comment type="subcellular location">
    <subcellularLocation>
        <location evidence="1">Membrane</location>
        <topology evidence="1">Multi-pass membrane protein</topology>
    </subcellularLocation>
</comment>
<dbReference type="GO" id="GO:0005886">
    <property type="term" value="C:plasma membrane"/>
    <property type="evidence" value="ECO:0007669"/>
    <property type="project" value="TreeGrafter"/>
</dbReference>
<feature type="transmembrane region" description="Helical" evidence="6">
    <location>
        <begin position="92"/>
        <end position="112"/>
    </location>
</feature>
<evidence type="ECO:0000313" key="8">
    <source>
        <dbReference type="EMBL" id="KAG9500589.1"/>
    </source>
</evidence>
<dbReference type="PANTHER" id="PTHR23501">
    <property type="entry name" value="MAJOR FACILITATOR SUPERFAMILY"/>
    <property type="match status" value="1"/>
</dbReference>
<comment type="caution">
    <text evidence="8">The sequence shown here is derived from an EMBL/GenBank/DDBJ whole genome shotgun (WGS) entry which is preliminary data.</text>
</comment>
<keyword evidence="5 6" id="KW-0472">Membrane</keyword>
<dbReference type="InterPro" id="IPR020846">
    <property type="entry name" value="MFS_dom"/>
</dbReference>
<keyword evidence="9" id="KW-1185">Reference proteome</keyword>
<evidence type="ECO:0000259" key="7">
    <source>
        <dbReference type="PROSITE" id="PS50850"/>
    </source>
</evidence>
<evidence type="ECO:0000256" key="5">
    <source>
        <dbReference type="ARBA" id="ARBA00023136"/>
    </source>
</evidence>
<dbReference type="InterPro" id="IPR036259">
    <property type="entry name" value="MFS_trans_sf"/>
</dbReference>
<dbReference type="GeneID" id="68316927"/>
<dbReference type="GO" id="GO:0022857">
    <property type="term" value="F:transmembrane transporter activity"/>
    <property type="evidence" value="ECO:0007669"/>
    <property type="project" value="InterPro"/>
</dbReference>
<evidence type="ECO:0000313" key="9">
    <source>
        <dbReference type="Proteomes" id="UP000827133"/>
    </source>
</evidence>
<keyword evidence="3 6" id="KW-0812">Transmembrane</keyword>
<dbReference type="Proteomes" id="UP000827133">
    <property type="component" value="Unassembled WGS sequence"/>
</dbReference>
<feature type="transmembrane region" description="Helical" evidence="6">
    <location>
        <begin position="119"/>
        <end position="138"/>
    </location>
</feature>
<proteinExistence type="predicted"/>
<keyword evidence="2" id="KW-0813">Transport</keyword>
<dbReference type="InterPro" id="IPR010573">
    <property type="entry name" value="MFS_Str1/Tri12-like"/>
</dbReference>
<dbReference type="PROSITE" id="PS50850">
    <property type="entry name" value="MFS"/>
    <property type="match status" value="1"/>
</dbReference>
<dbReference type="Pfam" id="PF06609">
    <property type="entry name" value="TRI12"/>
    <property type="match status" value="1"/>
</dbReference>
<evidence type="ECO:0000256" key="3">
    <source>
        <dbReference type="ARBA" id="ARBA00022692"/>
    </source>
</evidence>
<feature type="domain" description="Major facilitator superfamily (MFS) profile" evidence="7">
    <location>
        <begin position="53"/>
        <end position="172"/>
    </location>
</feature>